<accession>A0A1A9W4Z4</accession>
<organism evidence="2 3">
    <name type="scientific">Glossina brevipalpis</name>
    <dbReference type="NCBI Taxonomy" id="37001"/>
    <lineage>
        <taxon>Eukaryota</taxon>
        <taxon>Metazoa</taxon>
        <taxon>Ecdysozoa</taxon>
        <taxon>Arthropoda</taxon>
        <taxon>Hexapoda</taxon>
        <taxon>Insecta</taxon>
        <taxon>Pterygota</taxon>
        <taxon>Neoptera</taxon>
        <taxon>Endopterygota</taxon>
        <taxon>Diptera</taxon>
        <taxon>Brachycera</taxon>
        <taxon>Muscomorpha</taxon>
        <taxon>Hippoboscoidea</taxon>
        <taxon>Glossinidae</taxon>
        <taxon>Glossina</taxon>
    </lineage>
</organism>
<sequence length="129" mass="15058">MMFIRFVDTHTTKKRPQFSYVCLRLDRYLYAVRFLKATKHLRFPLGYLLIHLEVNISYHIVSSFVRGIISDFDNETSGYTAACQSAKGSAIPMFQNKTLKFRSEWMRLEIVDVALMLMAGFLIHVLLPF</sequence>
<feature type="transmembrane region" description="Helical" evidence="1">
    <location>
        <begin position="110"/>
        <end position="127"/>
    </location>
</feature>
<reference evidence="2" key="2">
    <citation type="submission" date="2020-05" db="UniProtKB">
        <authorList>
            <consortium name="EnsemblMetazoa"/>
        </authorList>
    </citation>
    <scope>IDENTIFICATION</scope>
    <source>
        <strain evidence="2">IAEA</strain>
    </source>
</reference>
<keyword evidence="1" id="KW-1133">Transmembrane helix</keyword>
<dbReference type="AlphaFoldDB" id="A0A1A9W4Z4"/>
<dbReference type="VEuPathDB" id="VectorBase:GBRI006512"/>
<proteinExistence type="predicted"/>
<evidence type="ECO:0000313" key="3">
    <source>
        <dbReference type="Proteomes" id="UP000091820"/>
    </source>
</evidence>
<keyword evidence="3" id="KW-1185">Reference proteome</keyword>
<evidence type="ECO:0000313" key="2">
    <source>
        <dbReference type="EnsemblMetazoa" id="GBRI006512-PA"/>
    </source>
</evidence>
<dbReference type="Proteomes" id="UP000091820">
    <property type="component" value="Unassembled WGS sequence"/>
</dbReference>
<keyword evidence="1" id="KW-0472">Membrane</keyword>
<reference evidence="3" key="1">
    <citation type="submission" date="2014-03" db="EMBL/GenBank/DDBJ databases">
        <authorList>
            <person name="Aksoy S."/>
            <person name="Warren W."/>
            <person name="Wilson R.K."/>
        </authorList>
    </citation>
    <scope>NUCLEOTIDE SEQUENCE [LARGE SCALE GENOMIC DNA]</scope>
    <source>
        <strain evidence="3">IAEA</strain>
    </source>
</reference>
<keyword evidence="1" id="KW-0812">Transmembrane</keyword>
<evidence type="ECO:0000256" key="1">
    <source>
        <dbReference type="SAM" id="Phobius"/>
    </source>
</evidence>
<protein>
    <submittedName>
        <fullName evidence="2">Uncharacterized protein</fullName>
    </submittedName>
</protein>
<name>A0A1A9W4Z4_9MUSC</name>
<dbReference type="EnsemblMetazoa" id="GBRI006512-RA">
    <property type="protein sequence ID" value="GBRI006512-PA"/>
    <property type="gene ID" value="GBRI006512"/>
</dbReference>